<reference evidence="1 2" key="1">
    <citation type="submission" date="2018-05" db="EMBL/GenBank/DDBJ databases">
        <title>Genomic Encyclopedia of Type Strains, Phase IV (KMG-IV): sequencing the most valuable type-strain genomes for metagenomic binning, comparative biology and taxonomic classification.</title>
        <authorList>
            <person name="Goeker M."/>
        </authorList>
    </citation>
    <scope>NUCLEOTIDE SEQUENCE [LARGE SCALE GENOMIC DNA]</scope>
    <source>
        <strain evidence="1 2">DSM 29661</strain>
    </source>
</reference>
<dbReference type="RefSeq" id="WP_110390606.1">
    <property type="nucleotide sequence ID" value="NZ_QJKI01000008.1"/>
</dbReference>
<evidence type="ECO:0000313" key="1">
    <source>
        <dbReference type="EMBL" id="PXX79147.1"/>
    </source>
</evidence>
<accession>A0A318LBR5</accession>
<name>A0A318LBR5_9NEIS</name>
<protein>
    <submittedName>
        <fullName evidence="1">Uncharacterized protein</fullName>
    </submittedName>
</protein>
<sequence length="171" mass="17565">MMQSLLSAIAQMGADVRLLARGLGIDMALQPLLPPLDLSVSNSWPGGSISAAAGDGDPIAELCLPDGNIWFGGGLAMWDVATIAFDVPVQLHAVDITAPSTDARPDIIGLDHADAPAGPWTPLLTHDVGSLTATQRIAVPATTAACWRVSVIASAGAPPALFAIQLYGHNQ</sequence>
<dbReference type="Proteomes" id="UP000247555">
    <property type="component" value="Unassembled WGS sequence"/>
</dbReference>
<organism evidence="1 2">
    <name type="scientific">Rivihabitans pingtungensis</name>
    <dbReference type="NCBI Taxonomy" id="1054498"/>
    <lineage>
        <taxon>Bacteria</taxon>
        <taxon>Pseudomonadati</taxon>
        <taxon>Pseudomonadota</taxon>
        <taxon>Betaproteobacteria</taxon>
        <taxon>Neisseriales</taxon>
        <taxon>Aquaspirillaceae</taxon>
        <taxon>Rivihabitans</taxon>
    </lineage>
</organism>
<dbReference type="AlphaFoldDB" id="A0A318LBR5"/>
<proteinExistence type="predicted"/>
<comment type="caution">
    <text evidence="1">The sequence shown here is derived from an EMBL/GenBank/DDBJ whole genome shotgun (WGS) entry which is preliminary data.</text>
</comment>
<dbReference type="EMBL" id="QJKI01000008">
    <property type="protein sequence ID" value="PXX79147.1"/>
    <property type="molecule type" value="Genomic_DNA"/>
</dbReference>
<evidence type="ECO:0000313" key="2">
    <source>
        <dbReference type="Proteomes" id="UP000247555"/>
    </source>
</evidence>
<gene>
    <name evidence="1" type="ORF">DFR34_10837</name>
</gene>
<keyword evidence="2" id="KW-1185">Reference proteome</keyword>